<dbReference type="GO" id="GO:0015074">
    <property type="term" value="P:DNA integration"/>
    <property type="evidence" value="ECO:0007669"/>
    <property type="project" value="InterPro"/>
</dbReference>
<name>A0A3S1AL02_ANAVA</name>
<dbReference type="GO" id="GO:0003677">
    <property type="term" value="F:DNA binding"/>
    <property type="evidence" value="ECO:0007669"/>
    <property type="project" value="InterPro"/>
</dbReference>
<evidence type="ECO:0000256" key="1">
    <source>
        <dbReference type="ARBA" id="ARBA00023172"/>
    </source>
</evidence>
<evidence type="ECO:0000313" key="4">
    <source>
        <dbReference type="Proteomes" id="UP000276103"/>
    </source>
</evidence>
<dbReference type="AlphaFoldDB" id="A0A3S1AL02"/>
<sequence length="75" mass="8356">MAKDTIGGIIERAGELALLPFPVHAHMLRHACGYALAAKGVDTRTIQGYLGHKNIQHTVRYTELSPLRFKGLWDE</sequence>
<reference evidence="3 4" key="1">
    <citation type="journal article" date="2019" name="Genome Biol. Evol.">
        <title>Day and night: Metabolic profiles and evolutionary relationships of six axenic non-marine cyanobacteria.</title>
        <authorList>
            <person name="Will S.E."/>
            <person name="Henke P."/>
            <person name="Boedeker C."/>
            <person name="Huang S."/>
            <person name="Brinkmann H."/>
            <person name="Rohde M."/>
            <person name="Jarek M."/>
            <person name="Friedl T."/>
            <person name="Seufert S."/>
            <person name="Schumacher M."/>
            <person name="Overmann J."/>
            <person name="Neumann-Schaal M."/>
            <person name="Petersen J."/>
        </authorList>
    </citation>
    <scope>NUCLEOTIDE SEQUENCE [LARGE SCALE GENOMIC DNA]</scope>
    <source>
        <strain evidence="3 4">SAG 1403-4b</strain>
    </source>
</reference>
<comment type="caution">
    <text evidence="3">The sequence shown here is derived from an EMBL/GenBank/DDBJ whole genome shotgun (WGS) entry which is preliminary data.</text>
</comment>
<dbReference type="Pfam" id="PF00589">
    <property type="entry name" value="Phage_integrase"/>
    <property type="match status" value="1"/>
</dbReference>
<feature type="domain" description="Tyr recombinase" evidence="2">
    <location>
        <begin position="1"/>
        <end position="74"/>
    </location>
</feature>
<proteinExistence type="predicted"/>
<dbReference type="SUPFAM" id="SSF56349">
    <property type="entry name" value="DNA breaking-rejoining enzymes"/>
    <property type="match status" value="1"/>
</dbReference>
<evidence type="ECO:0000313" key="3">
    <source>
        <dbReference type="EMBL" id="RUS94498.1"/>
    </source>
</evidence>
<evidence type="ECO:0000259" key="2">
    <source>
        <dbReference type="PROSITE" id="PS51898"/>
    </source>
</evidence>
<dbReference type="PROSITE" id="PS51898">
    <property type="entry name" value="TYR_RECOMBINASE"/>
    <property type="match status" value="1"/>
</dbReference>
<dbReference type="EMBL" id="RSCM01000013">
    <property type="protein sequence ID" value="RUS94498.1"/>
    <property type="molecule type" value="Genomic_DNA"/>
</dbReference>
<protein>
    <recommendedName>
        <fullName evidence="2">Tyr recombinase domain-containing protein</fullName>
    </recommendedName>
</protein>
<accession>A0A3S1AL02</accession>
<gene>
    <name evidence="3" type="ORF">DSM107003_36270</name>
</gene>
<dbReference type="InterPro" id="IPR013762">
    <property type="entry name" value="Integrase-like_cat_sf"/>
</dbReference>
<dbReference type="InterPro" id="IPR011010">
    <property type="entry name" value="DNA_brk_join_enz"/>
</dbReference>
<keyword evidence="1" id="KW-0233">DNA recombination</keyword>
<dbReference type="GO" id="GO:0006310">
    <property type="term" value="P:DNA recombination"/>
    <property type="evidence" value="ECO:0007669"/>
    <property type="project" value="UniProtKB-KW"/>
</dbReference>
<organism evidence="3 4">
    <name type="scientific">Trichormus variabilis SAG 1403-4b</name>
    <dbReference type="NCBI Taxonomy" id="447716"/>
    <lineage>
        <taxon>Bacteria</taxon>
        <taxon>Bacillati</taxon>
        <taxon>Cyanobacteriota</taxon>
        <taxon>Cyanophyceae</taxon>
        <taxon>Nostocales</taxon>
        <taxon>Nostocaceae</taxon>
        <taxon>Trichormus</taxon>
    </lineage>
</organism>
<dbReference type="InterPro" id="IPR002104">
    <property type="entry name" value="Integrase_catalytic"/>
</dbReference>
<dbReference type="Gene3D" id="1.10.443.10">
    <property type="entry name" value="Intergrase catalytic core"/>
    <property type="match status" value="1"/>
</dbReference>
<dbReference type="Proteomes" id="UP000276103">
    <property type="component" value="Unassembled WGS sequence"/>
</dbReference>
<keyword evidence="4" id="KW-1185">Reference proteome</keyword>